<gene>
    <name evidence="1" type="ORF">Q8814_12720</name>
</gene>
<dbReference type="Proteomes" id="UP001331936">
    <property type="component" value="Unassembled WGS sequence"/>
</dbReference>
<dbReference type="Gene3D" id="1.10.10.60">
    <property type="entry name" value="Homeodomain-like"/>
    <property type="match status" value="2"/>
</dbReference>
<dbReference type="RefSeq" id="WP_330152386.1">
    <property type="nucleotide sequence ID" value="NZ_JAUZMZ010000063.1"/>
</dbReference>
<accession>A0ABU7JUK5</accession>
<dbReference type="EMBL" id="JAUZMZ010000063">
    <property type="protein sequence ID" value="MEE2032967.1"/>
    <property type="molecule type" value="Genomic_DNA"/>
</dbReference>
<reference evidence="1 2" key="1">
    <citation type="submission" date="2023-08" db="EMBL/GenBank/DDBJ databases">
        <authorList>
            <person name="Girao M."/>
            <person name="Carvalho M.F."/>
        </authorList>
    </citation>
    <scope>NUCLEOTIDE SEQUENCE [LARGE SCALE GENOMIC DNA]</scope>
    <source>
        <strain evidence="1 2">CC-R104</strain>
    </source>
</reference>
<protein>
    <submittedName>
        <fullName evidence="1">Uncharacterized protein</fullName>
    </submittedName>
</protein>
<organism evidence="1 2">
    <name type="scientific">Rhodococcus chondri</name>
    <dbReference type="NCBI Taxonomy" id="3065941"/>
    <lineage>
        <taxon>Bacteria</taxon>
        <taxon>Bacillati</taxon>
        <taxon>Actinomycetota</taxon>
        <taxon>Actinomycetes</taxon>
        <taxon>Mycobacteriales</taxon>
        <taxon>Nocardiaceae</taxon>
        <taxon>Rhodococcus</taxon>
    </lineage>
</organism>
<comment type="caution">
    <text evidence="1">The sequence shown here is derived from an EMBL/GenBank/DDBJ whole genome shotgun (WGS) entry which is preliminary data.</text>
</comment>
<sequence>MDGVLERRTSVARPRANRKLERDEVAELVRRYREGATVYELADEFDMHRQTVSAHLHREGVALRSRVRMTPNLLARATELYEAGWSTVQIGRELGLGTSTVGKALKRAGVAMRAPVAERWK</sequence>
<evidence type="ECO:0000313" key="1">
    <source>
        <dbReference type="EMBL" id="MEE2032967.1"/>
    </source>
</evidence>
<name>A0ABU7JUK5_9NOCA</name>
<proteinExistence type="predicted"/>
<keyword evidence="2" id="KW-1185">Reference proteome</keyword>
<dbReference type="Pfam" id="PF13384">
    <property type="entry name" value="HTH_23"/>
    <property type="match status" value="1"/>
</dbReference>
<evidence type="ECO:0000313" key="2">
    <source>
        <dbReference type="Proteomes" id="UP001331936"/>
    </source>
</evidence>